<sequence length="151" mass="17674">MFNEELIAARLDIIHSAIRRLQLLARMPREQFLQDEDAVDIAENRLRRALEALFDLGRHLVVKSGLGVPQDYRAIIEKMKDGKMLPADFARQIMGMAGYRNRLVHEYNKVTPEELYEILQNRLGDFTLFCQHIVNYLEKTSRERHTPPRGK</sequence>
<protein>
    <recommendedName>
        <fullName evidence="7">DUF86 domain-containing protein</fullName>
    </recommendedName>
</protein>
<dbReference type="GO" id="GO:0004540">
    <property type="term" value="F:RNA nuclease activity"/>
    <property type="evidence" value="ECO:0007669"/>
    <property type="project" value="InterPro"/>
</dbReference>
<dbReference type="InterPro" id="IPR037038">
    <property type="entry name" value="HepT-like_sf"/>
</dbReference>
<gene>
    <name evidence="5" type="ORF">MOMUL_18530</name>
</gene>
<evidence type="ECO:0000313" key="6">
    <source>
        <dbReference type="Proteomes" id="UP000075670"/>
    </source>
</evidence>
<dbReference type="OrthoDB" id="9796612at2"/>
<keyword evidence="6" id="KW-1185">Reference proteome</keyword>
<dbReference type="GO" id="GO:0110001">
    <property type="term" value="C:toxin-antitoxin complex"/>
    <property type="evidence" value="ECO:0007669"/>
    <property type="project" value="InterPro"/>
</dbReference>
<dbReference type="GO" id="GO:0016787">
    <property type="term" value="F:hydrolase activity"/>
    <property type="evidence" value="ECO:0007669"/>
    <property type="project" value="UniProtKB-KW"/>
</dbReference>
<dbReference type="Proteomes" id="UP000075670">
    <property type="component" value="Unassembled WGS sequence"/>
</dbReference>
<evidence type="ECO:0008006" key="7">
    <source>
        <dbReference type="Google" id="ProtNLM"/>
    </source>
</evidence>
<reference evidence="5 6" key="1">
    <citation type="submission" date="2016-02" db="EMBL/GenBank/DDBJ databases">
        <title>Genome sequence of Moorella mulderi DSM 14980.</title>
        <authorList>
            <person name="Poehlein A."/>
            <person name="Daniel R."/>
        </authorList>
    </citation>
    <scope>NUCLEOTIDE SEQUENCE [LARGE SCALE GENOMIC DNA]</scope>
    <source>
        <strain evidence="5 6">DSM 14980</strain>
    </source>
</reference>
<dbReference type="NCBIfam" id="NF047751">
    <property type="entry name" value="HepT_toxin"/>
    <property type="match status" value="1"/>
</dbReference>
<dbReference type="RefSeq" id="WP_062284303.1">
    <property type="nucleotide sequence ID" value="NZ_LTBC01000006.1"/>
</dbReference>
<dbReference type="InterPro" id="IPR008201">
    <property type="entry name" value="HepT-like"/>
</dbReference>
<dbReference type="Pfam" id="PF01934">
    <property type="entry name" value="HepT-like"/>
    <property type="match status" value="1"/>
</dbReference>
<name>A0A151AWI3_9FIRM</name>
<dbReference type="AlphaFoldDB" id="A0A151AWI3"/>
<dbReference type="PANTHER" id="PTHR33397">
    <property type="entry name" value="UPF0331 PROTEIN YUTE"/>
    <property type="match status" value="1"/>
</dbReference>
<dbReference type="InterPro" id="IPR052379">
    <property type="entry name" value="Type_VII_TA_RNase"/>
</dbReference>
<dbReference type="PANTHER" id="PTHR33397:SF3">
    <property type="entry name" value="MRNA NUCLEASE HEPT"/>
    <property type="match status" value="1"/>
</dbReference>
<keyword evidence="3" id="KW-0378">Hydrolase</keyword>
<comment type="similarity">
    <text evidence="4">Belongs to the HepT RNase toxin family.</text>
</comment>
<evidence type="ECO:0000256" key="3">
    <source>
        <dbReference type="ARBA" id="ARBA00022801"/>
    </source>
</evidence>
<comment type="caution">
    <text evidence="5">The sequence shown here is derived from an EMBL/GenBank/DDBJ whole genome shotgun (WGS) entry which is preliminary data.</text>
</comment>
<evidence type="ECO:0000256" key="4">
    <source>
        <dbReference type="ARBA" id="ARBA00024207"/>
    </source>
</evidence>
<dbReference type="EMBL" id="LTBC01000006">
    <property type="protein sequence ID" value="KYH31971.1"/>
    <property type="molecule type" value="Genomic_DNA"/>
</dbReference>
<evidence type="ECO:0000313" key="5">
    <source>
        <dbReference type="EMBL" id="KYH31971.1"/>
    </source>
</evidence>
<evidence type="ECO:0000256" key="2">
    <source>
        <dbReference type="ARBA" id="ARBA00022722"/>
    </source>
</evidence>
<accession>A0A151AWI3</accession>
<proteinExistence type="inferred from homology"/>
<evidence type="ECO:0000256" key="1">
    <source>
        <dbReference type="ARBA" id="ARBA00022649"/>
    </source>
</evidence>
<dbReference type="PATRIC" id="fig|1122241.3.peg.1969"/>
<keyword evidence="2" id="KW-0540">Nuclease</keyword>
<keyword evidence="1" id="KW-1277">Toxin-antitoxin system</keyword>
<organism evidence="5 6">
    <name type="scientific">Moorella mulderi DSM 14980</name>
    <dbReference type="NCBI Taxonomy" id="1122241"/>
    <lineage>
        <taxon>Bacteria</taxon>
        <taxon>Bacillati</taxon>
        <taxon>Bacillota</taxon>
        <taxon>Clostridia</taxon>
        <taxon>Neomoorellales</taxon>
        <taxon>Neomoorellaceae</taxon>
        <taxon>Neomoorella</taxon>
    </lineage>
</organism>
<dbReference type="Gene3D" id="1.20.120.580">
    <property type="entry name" value="bsu32300-like"/>
    <property type="match status" value="1"/>
</dbReference>